<dbReference type="AlphaFoldDB" id="A0A6P2CKR4"/>
<evidence type="ECO:0000256" key="9">
    <source>
        <dbReference type="ARBA" id="ARBA00023002"/>
    </source>
</evidence>
<comment type="subunit">
    <text evidence="3">Homodimer; disulfide-linked, upon oxidation. 5 homodimers assemble to form a ring-like decamer.</text>
</comment>
<evidence type="ECO:0000256" key="4">
    <source>
        <dbReference type="ARBA" id="ARBA00013021"/>
    </source>
</evidence>
<dbReference type="GO" id="GO:0102039">
    <property type="term" value="F:NADH-dependent peroxiredoxin activity"/>
    <property type="evidence" value="ECO:0007669"/>
    <property type="project" value="UniProtKB-EC"/>
</dbReference>
<dbReference type="SUPFAM" id="SSF52833">
    <property type="entry name" value="Thioredoxin-like"/>
    <property type="match status" value="1"/>
</dbReference>
<comment type="caution">
    <text evidence="17">The sequence shown here is derived from an EMBL/GenBank/DDBJ whole genome shotgun (WGS) entry which is preliminary data.</text>
</comment>
<dbReference type="Proteomes" id="UP000442244">
    <property type="component" value="Unassembled WGS sequence"/>
</dbReference>
<evidence type="ECO:0000256" key="2">
    <source>
        <dbReference type="ARBA" id="ARBA00009796"/>
    </source>
</evidence>
<dbReference type="InterPro" id="IPR024706">
    <property type="entry name" value="Peroxiredoxin_AhpC-typ"/>
</dbReference>
<evidence type="ECO:0000256" key="15">
    <source>
        <dbReference type="PIRSR" id="PIRSR000239-1"/>
    </source>
</evidence>
<comment type="catalytic activity">
    <reaction evidence="14">
        <text>a hydroperoxide + NADH + H(+) = an alcohol + NAD(+) + H2O</text>
        <dbReference type="Rhea" id="RHEA:62628"/>
        <dbReference type="ChEBI" id="CHEBI:15377"/>
        <dbReference type="ChEBI" id="CHEBI:15378"/>
        <dbReference type="ChEBI" id="CHEBI:30879"/>
        <dbReference type="ChEBI" id="CHEBI:35924"/>
        <dbReference type="ChEBI" id="CHEBI:57540"/>
        <dbReference type="ChEBI" id="CHEBI:57945"/>
        <dbReference type="EC" id="1.11.1.26"/>
    </reaction>
</comment>
<dbReference type="InterPro" id="IPR050217">
    <property type="entry name" value="Peroxiredoxin"/>
</dbReference>
<evidence type="ECO:0000313" key="18">
    <source>
        <dbReference type="Proteomes" id="UP000442244"/>
    </source>
</evidence>
<dbReference type="InterPro" id="IPR019479">
    <property type="entry name" value="Peroxiredoxin_C"/>
</dbReference>
<dbReference type="PANTHER" id="PTHR10681">
    <property type="entry name" value="THIOREDOXIN PEROXIDASE"/>
    <property type="match status" value="1"/>
</dbReference>
<keyword evidence="7" id="KW-0575">Peroxidase</keyword>
<evidence type="ECO:0000256" key="11">
    <source>
        <dbReference type="ARBA" id="ARBA00023284"/>
    </source>
</evidence>
<dbReference type="EMBL" id="SDGY01000001">
    <property type="protein sequence ID" value="TYC46638.1"/>
    <property type="molecule type" value="Genomic_DNA"/>
</dbReference>
<dbReference type="GO" id="GO:0008379">
    <property type="term" value="F:thioredoxin peroxidase activity"/>
    <property type="evidence" value="ECO:0007669"/>
    <property type="project" value="TreeGrafter"/>
</dbReference>
<feature type="active site" description="Cysteine sulfenic acid (-SOH) intermediate; for peroxidase activity" evidence="15">
    <location>
        <position position="49"/>
    </location>
</feature>
<name>A0A6P2CKR4_9LACO</name>
<keyword evidence="9" id="KW-0560">Oxidoreductase</keyword>
<keyword evidence="18" id="KW-1185">Reference proteome</keyword>
<dbReference type="GO" id="GO:0042744">
    <property type="term" value="P:hydrogen peroxide catabolic process"/>
    <property type="evidence" value="ECO:0007669"/>
    <property type="project" value="TreeGrafter"/>
</dbReference>
<evidence type="ECO:0000313" key="17">
    <source>
        <dbReference type="EMBL" id="TYC46638.1"/>
    </source>
</evidence>
<comment type="similarity">
    <text evidence="2">Belongs to the peroxiredoxin family. AhpC/Prx1 subfamily.</text>
</comment>
<dbReference type="CDD" id="cd03015">
    <property type="entry name" value="PRX_Typ2cys"/>
    <property type="match status" value="1"/>
</dbReference>
<dbReference type="InterPro" id="IPR036249">
    <property type="entry name" value="Thioredoxin-like_sf"/>
</dbReference>
<evidence type="ECO:0000256" key="3">
    <source>
        <dbReference type="ARBA" id="ARBA00011654"/>
    </source>
</evidence>
<evidence type="ECO:0000256" key="8">
    <source>
        <dbReference type="ARBA" id="ARBA00022862"/>
    </source>
</evidence>
<keyword evidence="11" id="KW-0676">Redox-active center</keyword>
<dbReference type="Pfam" id="PF00578">
    <property type="entry name" value="AhpC-TSA"/>
    <property type="match status" value="1"/>
</dbReference>
<dbReference type="GO" id="GO:0033554">
    <property type="term" value="P:cellular response to stress"/>
    <property type="evidence" value="ECO:0007669"/>
    <property type="project" value="TreeGrafter"/>
</dbReference>
<dbReference type="PROSITE" id="PS51352">
    <property type="entry name" value="THIOREDOXIN_2"/>
    <property type="match status" value="1"/>
</dbReference>
<comment type="subcellular location">
    <subcellularLocation>
        <location evidence="1">Cytoplasm</location>
    </subcellularLocation>
</comment>
<accession>A0A6P2CKR4</accession>
<evidence type="ECO:0000256" key="14">
    <source>
        <dbReference type="ARBA" id="ARBA00047572"/>
    </source>
</evidence>
<organism evidence="17 18">
    <name type="scientific">Leuconostoc litchii</name>
    <dbReference type="NCBI Taxonomy" id="1981069"/>
    <lineage>
        <taxon>Bacteria</taxon>
        <taxon>Bacillati</taxon>
        <taxon>Bacillota</taxon>
        <taxon>Bacilli</taxon>
        <taxon>Lactobacillales</taxon>
        <taxon>Lactobacillaceae</taxon>
        <taxon>Leuconostoc</taxon>
    </lineage>
</organism>
<keyword evidence="6" id="KW-0963">Cytoplasm</keyword>
<evidence type="ECO:0000256" key="6">
    <source>
        <dbReference type="ARBA" id="ARBA00022490"/>
    </source>
</evidence>
<dbReference type="OrthoDB" id="9812811at2"/>
<evidence type="ECO:0000256" key="5">
    <source>
        <dbReference type="ARBA" id="ARBA00017462"/>
    </source>
</evidence>
<dbReference type="Gene3D" id="3.40.30.10">
    <property type="entry name" value="Glutaredoxin"/>
    <property type="match status" value="1"/>
</dbReference>
<keyword evidence="8" id="KW-0049">Antioxidant</keyword>
<feature type="domain" description="Thioredoxin" evidence="16">
    <location>
        <begin position="4"/>
        <end position="159"/>
    </location>
</feature>
<dbReference type="RefSeq" id="WP_148603759.1">
    <property type="nucleotide sequence ID" value="NZ_BSUV01000001.1"/>
</dbReference>
<dbReference type="EC" id="1.11.1.26" evidence="4"/>
<proteinExistence type="inferred from homology"/>
<sequence>MTTNFIDSEIIDFKVNAYQNGEFSEISKQDTLGKWGIYFFYPADFSFVCPTELGDLADHYTDFQKVNAEIYSVSEDSEFVHKAWAEATDTIAKVRYPMLADPAGKLARFFNVLDEESGLAFRAVFIVDPEGKIQSYTINNMGIGRNAEEILRTLEAAQFVAEHGDRVCPANWHPGEDTITPSLDLVGKL</sequence>
<gene>
    <name evidence="17" type="ORF">ESZ47_00435</name>
</gene>
<evidence type="ECO:0000256" key="12">
    <source>
        <dbReference type="ARBA" id="ARBA00032077"/>
    </source>
</evidence>
<dbReference type="InterPro" id="IPR013766">
    <property type="entry name" value="Thioredoxin_domain"/>
</dbReference>
<keyword evidence="10" id="KW-1015">Disulfide bond</keyword>
<evidence type="ECO:0000256" key="10">
    <source>
        <dbReference type="ARBA" id="ARBA00023157"/>
    </source>
</evidence>
<reference evidence="17 18" key="1">
    <citation type="submission" date="2019-01" db="EMBL/GenBank/DDBJ databases">
        <title>Leuconostoc litchii sp. nov., a novel lactic acid bacterium isolated from lychee.</title>
        <authorList>
            <person name="Wang L.-T."/>
        </authorList>
    </citation>
    <scope>NUCLEOTIDE SEQUENCE [LARGE SCALE GENOMIC DNA]</scope>
    <source>
        <strain evidence="17 18">MB7</strain>
    </source>
</reference>
<evidence type="ECO:0000256" key="1">
    <source>
        <dbReference type="ARBA" id="ARBA00004496"/>
    </source>
</evidence>
<dbReference type="GO" id="GO:0005829">
    <property type="term" value="C:cytosol"/>
    <property type="evidence" value="ECO:0007669"/>
    <property type="project" value="TreeGrafter"/>
</dbReference>
<dbReference type="FunFam" id="3.40.30.10:FF:000002">
    <property type="entry name" value="Alkyl hydroperoxide reductase C"/>
    <property type="match status" value="1"/>
</dbReference>
<dbReference type="PIRSF" id="PIRSF000239">
    <property type="entry name" value="AHPC"/>
    <property type="match status" value="1"/>
</dbReference>
<evidence type="ECO:0000256" key="7">
    <source>
        <dbReference type="ARBA" id="ARBA00022559"/>
    </source>
</evidence>
<evidence type="ECO:0000256" key="13">
    <source>
        <dbReference type="ARBA" id="ARBA00032824"/>
    </source>
</evidence>
<dbReference type="PANTHER" id="PTHR10681:SF121">
    <property type="entry name" value="ALKYL HYDROPEROXIDE REDUCTASE C"/>
    <property type="match status" value="1"/>
</dbReference>
<evidence type="ECO:0000259" key="16">
    <source>
        <dbReference type="PROSITE" id="PS51352"/>
    </source>
</evidence>
<protein>
    <recommendedName>
        <fullName evidence="5">Alkyl hydroperoxide reductase C</fullName>
        <ecNumber evidence="4">1.11.1.26</ecNumber>
    </recommendedName>
    <alternativeName>
        <fullName evidence="12">Peroxiredoxin</fullName>
    </alternativeName>
    <alternativeName>
        <fullName evidence="13">Thioredoxin peroxidase</fullName>
    </alternativeName>
</protein>
<dbReference type="GO" id="GO:0006979">
    <property type="term" value="P:response to oxidative stress"/>
    <property type="evidence" value="ECO:0007669"/>
    <property type="project" value="TreeGrafter"/>
</dbReference>
<dbReference type="Pfam" id="PF10417">
    <property type="entry name" value="1-cysPrx_C"/>
    <property type="match status" value="1"/>
</dbReference>
<dbReference type="GO" id="GO:0045454">
    <property type="term" value="P:cell redox homeostasis"/>
    <property type="evidence" value="ECO:0007669"/>
    <property type="project" value="TreeGrafter"/>
</dbReference>
<dbReference type="InterPro" id="IPR000866">
    <property type="entry name" value="AhpC/TSA"/>
</dbReference>